<dbReference type="InterPro" id="IPR000835">
    <property type="entry name" value="HTH_MarR-typ"/>
</dbReference>
<protein>
    <submittedName>
        <fullName evidence="5">MarR family transcriptional regulator</fullName>
    </submittedName>
</protein>
<dbReference type="PROSITE" id="PS01117">
    <property type="entry name" value="HTH_MARR_1"/>
    <property type="match status" value="1"/>
</dbReference>
<accession>A0ABQ2B7M3</accession>
<keyword evidence="6" id="KW-1185">Reference proteome</keyword>
<sequence length="168" mass="18303">MDYIDRVREQWAHRLPEVDTSPAEVGARVRRIAGLLEDQIAGDLAAHGISRGELDVLTALRRAGRPLRAGEVTTMTGAPGASMTKRLARLEQAGLVERTVLERDRRGVVVALTPGGEALADELFPRQVEHERAVLADLSEAERAELGRLLAVVLRRLDPADYGAGRDV</sequence>
<dbReference type="Gene3D" id="1.10.10.10">
    <property type="entry name" value="Winged helix-like DNA-binding domain superfamily/Winged helix DNA-binding domain"/>
    <property type="match status" value="1"/>
</dbReference>
<dbReference type="InterPro" id="IPR036390">
    <property type="entry name" value="WH_DNA-bd_sf"/>
</dbReference>
<evidence type="ECO:0000256" key="2">
    <source>
        <dbReference type="ARBA" id="ARBA00023125"/>
    </source>
</evidence>
<evidence type="ECO:0000313" key="6">
    <source>
        <dbReference type="Proteomes" id="UP000632535"/>
    </source>
</evidence>
<dbReference type="SUPFAM" id="SSF46785">
    <property type="entry name" value="Winged helix' DNA-binding domain"/>
    <property type="match status" value="1"/>
</dbReference>
<dbReference type="PRINTS" id="PR00598">
    <property type="entry name" value="HTHMARR"/>
</dbReference>
<name>A0ABQ2B7M3_9MICO</name>
<reference evidence="6" key="1">
    <citation type="journal article" date="2019" name="Int. J. Syst. Evol. Microbiol.">
        <title>The Global Catalogue of Microorganisms (GCM) 10K type strain sequencing project: providing services to taxonomists for standard genome sequencing and annotation.</title>
        <authorList>
            <consortium name="The Broad Institute Genomics Platform"/>
            <consortium name="The Broad Institute Genome Sequencing Center for Infectious Disease"/>
            <person name="Wu L."/>
            <person name="Ma J."/>
        </authorList>
    </citation>
    <scope>NUCLEOTIDE SEQUENCE [LARGE SCALE GENOMIC DNA]</scope>
    <source>
        <strain evidence="6">CCM 8653</strain>
    </source>
</reference>
<evidence type="ECO:0000256" key="1">
    <source>
        <dbReference type="ARBA" id="ARBA00023015"/>
    </source>
</evidence>
<dbReference type="PANTHER" id="PTHR33164:SF104">
    <property type="entry name" value="TRANSCRIPTIONAL REGULATORY PROTEIN"/>
    <property type="match status" value="1"/>
</dbReference>
<evidence type="ECO:0000313" key="5">
    <source>
        <dbReference type="EMBL" id="GGI08301.1"/>
    </source>
</evidence>
<dbReference type="RefSeq" id="WP_188523602.1">
    <property type="nucleotide sequence ID" value="NZ_BMDG01000006.1"/>
</dbReference>
<dbReference type="InterPro" id="IPR036388">
    <property type="entry name" value="WH-like_DNA-bd_sf"/>
</dbReference>
<keyword evidence="2" id="KW-0238">DNA-binding</keyword>
<dbReference type="InterPro" id="IPR023187">
    <property type="entry name" value="Tscrpt_reg_MarR-type_CS"/>
</dbReference>
<dbReference type="EMBL" id="BMDG01000006">
    <property type="protein sequence ID" value="GGI08301.1"/>
    <property type="molecule type" value="Genomic_DNA"/>
</dbReference>
<dbReference type="SMART" id="SM00347">
    <property type="entry name" value="HTH_MARR"/>
    <property type="match status" value="1"/>
</dbReference>
<evidence type="ECO:0000259" key="4">
    <source>
        <dbReference type="PROSITE" id="PS50995"/>
    </source>
</evidence>
<dbReference type="InterPro" id="IPR039422">
    <property type="entry name" value="MarR/SlyA-like"/>
</dbReference>
<keyword evidence="1" id="KW-0805">Transcription regulation</keyword>
<dbReference type="Pfam" id="PF12802">
    <property type="entry name" value="MarR_2"/>
    <property type="match status" value="1"/>
</dbReference>
<evidence type="ECO:0000256" key="3">
    <source>
        <dbReference type="ARBA" id="ARBA00023163"/>
    </source>
</evidence>
<keyword evidence="3" id="KW-0804">Transcription</keyword>
<proteinExistence type="predicted"/>
<dbReference type="PANTHER" id="PTHR33164">
    <property type="entry name" value="TRANSCRIPTIONAL REGULATOR, MARR FAMILY"/>
    <property type="match status" value="1"/>
</dbReference>
<organism evidence="5 6">
    <name type="scientific">Isoptericola cucumis</name>
    <dbReference type="NCBI Taxonomy" id="1776856"/>
    <lineage>
        <taxon>Bacteria</taxon>
        <taxon>Bacillati</taxon>
        <taxon>Actinomycetota</taxon>
        <taxon>Actinomycetes</taxon>
        <taxon>Micrococcales</taxon>
        <taxon>Promicromonosporaceae</taxon>
        <taxon>Isoptericola</taxon>
    </lineage>
</organism>
<gene>
    <name evidence="5" type="ORF">GCM10007368_20480</name>
</gene>
<feature type="domain" description="HTH marR-type" evidence="4">
    <location>
        <begin position="22"/>
        <end position="155"/>
    </location>
</feature>
<dbReference type="Proteomes" id="UP000632535">
    <property type="component" value="Unassembled WGS sequence"/>
</dbReference>
<comment type="caution">
    <text evidence="5">The sequence shown here is derived from an EMBL/GenBank/DDBJ whole genome shotgun (WGS) entry which is preliminary data.</text>
</comment>
<dbReference type="PROSITE" id="PS50995">
    <property type="entry name" value="HTH_MARR_2"/>
    <property type="match status" value="1"/>
</dbReference>